<evidence type="ECO:0000256" key="9">
    <source>
        <dbReference type="PIRSR" id="PIRSR603437-50"/>
    </source>
</evidence>
<dbReference type="FunFam" id="3.90.1150.10:FF:000007">
    <property type="entry name" value="Glycine dehydrogenase (decarboxylating), mitochondrial"/>
    <property type="match status" value="1"/>
</dbReference>
<evidence type="ECO:0000259" key="11">
    <source>
        <dbReference type="Pfam" id="PF21478"/>
    </source>
</evidence>
<keyword evidence="5 8" id="KW-0663">Pyridoxal phosphate</keyword>
<dbReference type="InterPro" id="IPR015422">
    <property type="entry name" value="PyrdxlP-dep_Trfase_small"/>
</dbReference>
<evidence type="ECO:0000256" key="5">
    <source>
        <dbReference type="ARBA" id="ARBA00022898"/>
    </source>
</evidence>
<reference evidence="12 13" key="1">
    <citation type="submission" date="2019-02" db="EMBL/GenBank/DDBJ databases">
        <title>Prokaryotic population dynamics and viral predation in marine succession experiment using metagenomics: the confinement effect.</title>
        <authorList>
            <person name="Haro-Moreno J.M."/>
            <person name="Rodriguez-Valera F."/>
            <person name="Lopez-Perez M."/>
        </authorList>
    </citation>
    <scope>NUCLEOTIDE SEQUENCE [LARGE SCALE GENOMIC DNA]</scope>
    <source>
        <strain evidence="12">MED-G166</strain>
    </source>
</reference>
<proteinExistence type="inferred from homology"/>
<evidence type="ECO:0000313" key="12">
    <source>
        <dbReference type="EMBL" id="RZO24004.1"/>
    </source>
</evidence>
<dbReference type="CDD" id="cd00613">
    <property type="entry name" value="GDC-P"/>
    <property type="match status" value="2"/>
</dbReference>
<dbReference type="EC" id="1.4.4.2" evidence="8"/>
<dbReference type="InterPro" id="IPR049316">
    <property type="entry name" value="GDC-P_C"/>
</dbReference>
<name>A0A520MS14_9GAMM</name>
<dbReference type="HAMAP" id="MF_00711">
    <property type="entry name" value="GcvP"/>
    <property type="match status" value="1"/>
</dbReference>
<evidence type="ECO:0000256" key="7">
    <source>
        <dbReference type="ARBA" id="ARBA00049026"/>
    </source>
</evidence>
<dbReference type="PANTHER" id="PTHR11773:SF1">
    <property type="entry name" value="GLYCINE DEHYDROGENASE (DECARBOXYLATING), MITOCHONDRIAL"/>
    <property type="match status" value="1"/>
</dbReference>
<evidence type="ECO:0000256" key="8">
    <source>
        <dbReference type="HAMAP-Rule" id="MF_00711"/>
    </source>
</evidence>
<dbReference type="Gene3D" id="3.40.640.10">
    <property type="entry name" value="Type I PLP-dependent aspartate aminotransferase-like (Major domain)"/>
    <property type="match status" value="2"/>
</dbReference>
<dbReference type="Pfam" id="PF21478">
    <property type="entry name" value="GcvP2_C"/>
    <property type="match status" value="1"/>
</dbReference>
<sequence>MTDKSQDFSHRHIGLKDPDINHILHDLGYESLDSFLKDLLPDSIYDLDSIDLPKPLDEPSALKKLKALSKENKVFKSFIGQGFYNCNVPGVIKRNVFENPGWYTSYTPYQPEIAQGRLEALMNYQTMISDLTAMDISNASLLDEPTAAAEAMMMANRVSKSKSNKFFIHKSCFAQTISVMKSRAKPLGIEIVIGEEMDESTEFFGCYYQYPNADGNIEDLSKVSDAIHAHNGLLIIGTDLLALTLLKAPGEFDADIVIGSAQRFGVPMGFGGPHAGFMAVKDKFKRSLPGRLIGLTQDQQGRPCYRLALQTREQHIRREKATSNICTAQALLAIMSGFYAIYHGPQGLKLIAERVNKLTTELANNLIEKGYKIKHKTFFDTIVVEVNDANSIHKLAELNKINLRKISSKSVGISIDETTNSRDLQLILELFNELGQSAEKIIDPISLDLKRKTLFLTHEVFNSHHSETQLLRYIRSLCDKDIALDRSMIPLGSCTMKLNSTSEMIPVGWNGFANVHPHAPAEQVQGYLKLIDDLEKWLSNITGYKAISLQPNAGSQGEYAGLLAIDSYHKANNDHSRNICLIPESAHGTNPASAQMVGYDVVVINCDEKGDIDMSDLKIKADQYSDNIAAMMITYPSTHGVFEEHVKEVCALIHGHGGFIYIDGANFNAMVGMCYPGKFGGDVSHLNLHKTFCIPHGGGGPGVGPIGVVEKLAPYLPKDPLDANENGYAISGTNYGSASILPISWMYIAMMGLDSLRKATQVAILSTNYIAKRLSDHYEILYTGKNNLVAHECIIDVRPFKDLCGIEAEDIAKRLIDYGFHAPTMSWPVAGTLMIEPTESESLDELNRFCDAMIGIRNEIKAIEDGHYDADDNPLKNSPHCVDELVEEWNHPYSKKEAYYPNSQTKHQKYWPPIGRVDNVYGDRNLVCTCPSIKEFK</sequence>
<dbReference type="Pfam" id="PF02347">
    <property type="entry name" value="GDC-P"/>
    <property type="match status" value="2"/>
</dbReference>
<keyword evidence="6 8" id="KW-0560">Oxidoreductase</keyword>
<evidence type="ECO:0000256" key="4">
    <source>
        <dbReference type="ARBA" id="ARBA00011690"/>
    </source>
</evidence>
<accession>A0A520MS14</accession>
<evidence type="ECO:0000256" key="3">
    <source>
        <dbReference type="ARBA" id="ARBA00010756"/>
    </source>
</evidence>
<evidence type="ECO:0000256" key="6">
    <source>
        <dbReference type="ARBA" id="ARBA00023002"/>
    </source>
</evidence>
<feature type="domain" description="Glycine dehydrogenase C-terminal" evidence="11">
    <location>
        <begin position="759"/>
        <end position="880"/>
    </location>
</feature>
<evidence type="ECO:0000259" key="10">
    <source>
        <dbReference type="Pfam" id="PF02347"/>
    </source>
</evidence>
<dbReference type="SUPFAM" id="SSF53383">
    <property type="entry name" value="PLP-dependent transferases"/>
    <property type="match status" value="2"/>
</dbReference>
<organism evidence="12 13">
    <name type="scientific">SAR86 cluster bacterium</name>
    <dbReference type="NCBI Taxonomy" id="2030880"/>
    <lineage>
        <taxon>Bacteria</taxon>
        <taxon>Pseudomonadati</taxon>
        <taxon>Pseudomonadota</taxon>
        <taxon>Gammaproteobacteria</taxon>
        <taxon>SAR86 cluster</taxon>
    </lineage>
</organism>
<dbReference type="AlphaFoldDB" id="A0A520MS14"/>
<feature type="domain" description="Glycine cleavage system P-protein N-terminal" evidence="10">
    <location>
        <begin position="10"/>
        <end position="431"/>
    </location>
</feature>
<dbReference type="GO" id="GO:0016594">
    <property type="term" value="F:glycine binding"/>
    <property type="evidence" value="ECO:0007669"/>
    <property type="project" value="TreeGrafter"/>
</dbReference>
<comment type="function">
    <text evidence="2 8">The glycine cleavage system catalyzes the degradation of glycine. The P protein binds the alpha-amino group of glycine through its pyridoxal phosphate cofactor; CO(2) is released and the remaining methylamine moiety is then transferred to the lipoamide cofactor of the H protein.</text>
</comment>
<dbReference type="InterPro" id="IPR015424">
    <property type="entry name" value="PyrdxlP-dep_Trfase"/>
</dbReference>
<dbReference type="GO" id="GO:0019464">
    <property type="term" value="P:glycine decarboxylation via glycine cleavage system"/>
    <property type="evidence" value="ECO:0007669"/>
    <property type="project" value="UniProtKB-UniRule"/>
</dbReference>
<feature type="domain" description="Glycine cleavage system P-protein N-terminal" evidence="10">
    <location>
        <begin position="460"/>
        <end position="717"/>
    </location>
</feature>
<dbReference type="Proteomes" id="UP000320146">
    <property type="component" value="Unassembled WGS sequence"/>
</dbReference>
<gene>
    <name evidence="8 12" type="primary">gcvP</name>
    <name evidence="12" type="ORF">EVA99_02620</name>
</gene>
<dbReference type="NCBIfam" id="NF003346">
    <property type="entry name" value="PRK04366.1"/>
    <property type="match status" value="1"/>
</dbReference>
<protein>
    <recommendedName>
        <fullName evidence="8">Glycine dehydrogenase (decarboxylating)</fullName>
        <ecNumber evidence="8">1.4.4.2</ecNumber>
    </recommendedName>
    <alternativeName>
        <fullName evidence="8">Glycine cleavage system P-protein</fullName>
    </alternativeName>
    <alternativeName>
        <fullName evidence="8">Glycine decarboxylase</fullName>
    </alternativeName>
    <alternativeName>
        <fullName evidence="8">Glycine dehydrogenase (aminomethyl-transferring)</fullName>
    </alternativeName>
</protein>
<comment type="subunit">
    <text evidence="4 8">The glycine cleavage system is composed of four proteins: P, T, L and H.</text>
</comment>
<evidence type="ECO:0000256" key="2">
    <source>
        <dbReference type="ARBA" id="ARBA00003788"/>
    </source>
</evidence>
<dbReference type="GO" id="GO:0005960">
    <property type="term" value="C:glycine cleavage complex"/>
    <property type="evidence" value="ECO:0007669"/>
    <property type="project" value="TreeGrafter"/>
</dbReference>
<comment type="caution">
    <text evidence="12">The sequence shown here is derived from an EMBL/GenBank/DDBJ whole genome shotgun (WGS) entry which is preliminary data.</text>
</comment>
<feature type="modified residue" description="N6-(pyridoxal phosphate)lysine" evidence="8 9">
    <location>
        <position position="690"/>
    </location>
</feature>
<dbReference type="GO" id="GO:0005829">
    <property type="term" value="C:cytosol"/>
    <property type="evidence" value="ECO:0007669"/>
    <property type="project" value="TreeGrafter"/>
</dbReference>
<comment type="similarity">
    <text evidence="3 8">Belongs to the GcvP family.</text>
</comment>
<dbReference type="FunFam" id="3.40.640.10:FF:000007">
    <property type="entry name" value="glycine dehydrogenase (Decarboxylating), mitochondrial"/>
    <property type="match status" value="1"/>
</dbReference>
<dbReference type="FunFam" id="3.40.640.10:FF:000005">
    <property type="entry name" value="Glycine dehydrogenase (decarboxylating), mitochondrial"/>
    <property type="match status" value="1"/>
</dbReference>
<dbReference type="InterPro" id="IPR015421">
    <property type="entry name" value="PyrdxlP-dep_Trfase_major"/>
</dbReference>
<dbReference type="EMBL" id="SHBL01000017">
    <property type="protein sequence ID" value="RZO24004.1"/>
    <property type="molecule type" value="Genomic_DNA"/>
</dbReference>
<dbReference type="InterPro" id="IPR049315">
    <property type="entry name" value="GDC-P_N"/>
</dbReference>
<evidence type="ECO:0000256" key="1">
    <source>
        <dbReference type="ARBA" id="ARBA00001933"/>
    </source>
</evidence>
<dbReference type="GO" id="GO:0004375">
    <property type="term" value="F:glycine dehydrogenase (decarboxylating) activity"/>
    <property type="evidence" value="ECO:0007669"/>
    <property type="project" value="UniProtKB-EC"/>
</dbReference>
<comment type="cofactor">
    <cofactor evidence="1 8 9">
        <name>pyridoxal 5'-phosphate</name>
        <dbReference type="ChEBI" id="CHEBI:597326"/>
    </cofactor>
</comment>
<dbReference type="InterPro" id="IPR020581">
    <property type="entry name" value="GDC_P"/>
</dbReference>
<dbReference type="Gene3D" id="3.90.1150.10">
    <property type="entry name" value="Aspartate Aminotransferase, domain 1"/>
    <property type="match status" value="2"/>
</dbReference>
<dbReference type="NCBIfam" id="TIGR00461">
    <property type="entry name" value="gcvP"/>
    <property type="match status" value="1"/>
</dbReference>
<evidence type="ECO:0000313" key="13">
    <source>
        <dbReference type="Proteomes" id="UP000320146"/>
    </source>
</evidence>
<comment type="catalytic activity">
    <reaction evidence="7 8">
        <text>N(6)-[(R)-lipoyl]-L-lysyl-[glycine-cleavage complex H protein] + glycine + H(+) = N(6)-[(R)-S(8)-aminomethyldihydrolipoyl]-L-lysyl-[glycine-cleavage complex H protein] + CO2</text>
        <dbReference type="Rhea" id="RHEA:24304"/>
        <dbReference type="Rhea" id="RHEA-COMP:10494"/>
        <dbReference type="Rhea" id="RHEA-COMP:10495"/>
        <dbReference type="ChEBI" id="CHEBI:15378"/>
        <dbReference type="ChEBI" id="CHEBI:16526"/>
        <dbReference type="ChEBI" id="CHEBI:57305"/>
        <dbReference type="ChEBI" id="CHEBI:83099"/>
        <dbReference type="ChEBI" id="CHEBI:83143"/>
        <dbReference type="EC" id="1.4.4.2"/>
    </reaction>
</comment>
<dbReference type="InterPro" id="IPR003437">
    <property type="entry name" value="GcvP"/>
</dbReference>
<dbReference type="GO" id="GO:0030170">
    <property type="term" value="F:pyridoxal phosphate binding"/>
    <property type="evidence" value="ECO:0007669"/>
    <property type="project" value="TreeGrafter"/>
</dbReference>
<dbReference type="PANTHER" id="PTHR11773">
    <property type="entry name" value="GLYCINE DEHYDROGENASE, DECARBOXYLATING"/>
    <property type="match status" value="1"/>
</dbReference>